<dbReference type="InterPro" id="IPR058017">
    <property type="entry name" value="At3g28540-like_C"/>
</dbReference>
<dbReference type="Proteomes" id="UP000823749">
    <property type="component" value="Chromosome 10"/>
</dbReference>
<feature type="region of interest" description="Disordered" evidence="2">
    <location>
        <begin position="58"/>
        <end position="103"/>
    </location>
</feature>
<dbReference type="PROSITE" id="PS00674">
    <property type="entry name" value="AAA"/>
    <property type="match status" value="1"/>
</dbReference>
<evidence type="ECO:0000259" key="3">
    <source>
        <dbReference type="Pfam" id="PF00004"/>
    </source>
</evidence>
<dbReference type="Gene3D" id="3.40.50.300">
    <property type="entry name" value="P-loop containing nucleotide triphosphate hydrolases"/>
    <property type="match status" value="1"/>
</dbReference>
<dbReference type="Pfam" id="PF00004">
    <property type="entry name" value="AAA"/>
    <property type="match status" value="1"/>
</dbReference>
<accession>A0AAV6IHR4</accession>
<comment type="caution">
    <text evidence="5">The sequence shown here is derived from an EMBL/GenBank/DDBJ whole genome shotgun (WGS) entry which is preliminary data.</text>
</comment>
<dbReference type="Pfam" id="PF25568">
    <property type="entry name" value="AAA_lid_At3g28540"/>
    <property type="match status" value="1"/>
</dbReference>
<dbReference type="InterPro" id="IPR027417">
    <property type="entry name" value="P-loop_NTPase"/>
</dbReference>
<dbReference type="InterPro" id="IPR003960">
    <property type="entry name" value="ATPase_AAA_CS"/>
</dbReference>
<feature type="compositionally biased region" description="Basic and acidic residues" evidence="2">
    <location>
        <begin position="89"/>
        <end position="103"/>
    </location>
</feature>
<dbReference type="GO" id="GO:0016887">
    <property type="term" value="F:ATP hydrolysis activity"/>
    <property type="evidence" value="ECO:0007669"/>
    <property type="project" value="InterPro"/>
</dbReference>
<dbReference type="PANTHER" id="PTHR23070">
    <property type="entry name" value="BCS1 AAA-TYPE ATPASE"/>
    <property type="match status" value="1"/>
</dbReference>
<reference evidence="5" key="1">
    <citation type="submission" date="2020-08" db="EMBL/GenBank/DDBJ databases">
        <title>Plant Genome Project.</title>
        <authorList>
            <person name="Zhang R.-G."/>
        </authorList>
    </citation>
    <scope>NUCLEOTIDE SEQUENCE</scope>
    <source>
        <strain evidence="5">WSP0</strain>
        <tissue evidence="5">Leaf</tissue>
    </source>
</reference>
<comment type="similarity">
    <text evidence="1">Belongs to the AAA ATPase family.</text>
</comment>
<dbReference type="SUPFAM" id="SSF52540">
    <property type="entry name" value="P-loop containing nucleoside triphosphate hydrolases"/>
    <property type="match status" value="1"/>
</dbReference>
<evidence type="ECO:0000256" key="2">
    <source>
        <dbReference type="SAM" id="MobiDB-lite"/>
    </source>
</evidence>
<keyword evidence="6" id="KW-1185">Reference proteome</keyword>
<dbReference type="GO" id="GO:0005524">
    <property type="term" value="F:ATP binding"/>
    <property type="evidence" value="ECO:0007669"/>
    <property type="project" value="UniProtKB-KW"/>
</dbReference>
<dbReference type="EMBL" id="JACTNZ010000010">
    <property type="protein sequence ID" value="KAG5527390.1"/>
    <property type="molecule type" value="Genomic_DNA"/>
</dbReference>
<evidence type="ECO:0000256" key="1">
    <source>
        <dbReference type="RuleBase" id="RU003651"/>
    </source>
</evidence>
<protein>
    <recommendedName>
        <fullName evidence="7">ATPase AAA-type core domain-containing protein</fullName>
    </recommendedName>
</protein>
<feature type="domain" description="ATPase AAA-type core" evidence="3">
    <location>
        <begin position="101"/>
        <end position="159"/>
    </location>
</feature>
<dbReference type="AlphaFoldDB" id="A0AAV6IHR4"/>
<feature type="domain" description="AAA+ ATPase At3g28540-like C-terminal" evidence="4">
    <location>
        <begin position="161"/>
        <end position="184"/>
    </location>
</feature>
<organism evidence="5 6">
    <name type="scientific">Rhododendron griersonianum</name>
    <dbReference type="NCBI Taxonomy" id="479676"/>
    <lineage>
        <taxon>Eukaryota</taxon>
        <taxon>Viridiplantae</taxon>
        <taxon>Streptophyta</taxon>
        <taxon>Embryophyta</taxon>
        <taxon>Tracheophyta</taxon>
        <taxon>Spermatophyta</taxon>
        <taxon>Magnoliopsida</taxon>
        <taxon>eudicotyledons</taxon>
        <taxon>Gunneridae</taxon>
        <taxon>Pentapetalae</taxon>
        <taxon>asterids</taxon>
        <taxon>Ericales</taxon>
        <taxon>Ericaceae</taxon>
        <taxon>Ericoideae</taxon>
        <taxon>Rhodoreae</taxon>
        <taxon>Rhododendron</taxon>
    </lineage>
</organism>
<name>A0AAV6IHR4_9ERIC</name>
<keyword evidence="1" id="KW-0067">ATP-binding</keyword>
<keyword evidence="1" id="KW-0547">Nucleotide-binding</keyword>
<proteinExistence type="inferred from homology"/>
<gene>
    <name evidence="5" type="ORF">RHGRI_028315</name>
</gene>
<evidence type="ECO:0000313" key="6">
    <source>
        <dbReference type="Proteomes" id="UP000823749"/>
    </source>
</evidence>
<dbReference type="InterPro" id="IPR050747">
    <property type="entry name" value="Mitochondrial_chaperone_BCS1"/>
</dbReference>
<sequence>MWSSVVFEHPATFDTLAMEENKKKEIMNDLITFTKSKDYYKKNWQVLEKRVTSFQASRHWQIHHDRGHGQSTRTGQRKKEEEKDEEGDGKDPVSKKKKEDQVKSNESSKVTLSGLLNFIDGLWFGCRGERIIVFTTNYVEILDPALIRRGRTDKHIELSYCFFEAFKVLARNYLDLESHDLFETFDWEIVGGN</sequence>
<evidence type="ECO:0000313" key="5">
    <source>
        <dbReference type="EMBL" id="KAG5527390.1"/>
    </source>
</evidence>
<evidence type="ECO:0000259" key="4">
    <source>
        <dbReference type="Pfam" id="PF25568"/>
    </source>
</evidence>
<evidence type="ECO:0008006" key="7">
    <source>
        <dbReference type="Google" id="ProtNLM"/>
    </source>
</evidence>
<dbReference type="InterPro" id="IPR003959">
    <property type="entry name" value="ATPase_AAA_core"/>
</dbReference>